<reference evidence="3 4" key="1">
    <citation type="submission" date="2013-11" db="EMBL/GenBank/DDBJ databases">
        <title>Draft genome of the bovine lungworm Dictyocaulus viviparus.</title>
        <authorList>
            <person name="Mitreva M."/>
        </authorList>
    </citation>
    <scope>NUCLEOTIDE SEQUENCE [LARGE SCALE GENOMIC DNA]</scope>
    <source>
        <strain evidence="3 4">HannoverDv2000</strain>
    </source>
</reference>
<feature type="chain" id="PRO_5002336101" evidence="2">
    <location>
        <begin position="20"/>
        <end position="371"/>
    </location>
</feature>
<feature type="region of interest" description="Disordered" evidence="1">
    <location>
        <begin position="174"/>
        <end position="198"/>
    </location>
</feature>
<evidence type="ECO:0000256" key="2">
    <source>
        <dbReference type="SAM" id="SignalP"/>
    </source>
</evidence>
<organism evidence="3 4">
    <name type="scientific">Dictyocaulus viviparus</name>
    <name type="common">Bovine lungworm</name>
    <dbReference type="NCBI Taxonomy" id="29172"/>
    <lineage>
        <taxon>Eukaryota</taxon>
        <taxon>Metazoa</taxon>
        <taxon>Ecdysozoa</taxon>
        <taxon>Nematoda</taxon>
        <taxon>Chromadorea</taxon>
        <taxon>Rhabditida</taxon>
        <taxon>Rhabditina</taxon>
        <taxon>Rhabditomorpha</taxon>
        <taxon>Strongyloidea</taxon>
        <taxon>Metastrongylidae</taxon>
        <taxon>Dictyocaulus</taxon>
    </lineage>
</organism>
<feature type="region of interest" description="Disordered" evidence="1">
    <location>
        <begin position="286"/>
        <end position="328"/>
    </location>
</feature>
<dbReference type="STRING" id="29172.A0A0D8Y146"/>
<evidence type="ECO:0000256" key="1">
    <source>
        <dbReference type="SAM" id="MobiDB-lite"/>
    </source>
</evidence>
<sequence length="371" mass="41214">MNILLKLFITIAFIQQSSGNESTLEKSYENAQSSPPMSLHQLLNAYRSLYERQFHEPLPENETILLEALPRFDYVEKKSVHHGNFDPKAFQQDVIASKVEQKAVVDDGRKNRSDVVTTATKPLSSENSTIEIKNVNGTIIIRTEATTIGQSFVKKENSSDISTTTVSSSQNVNNISNKTSIQKSDAIRSSHKLKKNSNDGKGALIIEKIAAIQTNSTSTKDDKLNNIVLSKTLLITQNDTDTVENDFSPVVNETHSTQKVSAVEMKTLERKPKQQLMKQLNKQRITVSDSKIGSQQSAVAENSNQTASTSNNLKPRTKTRSHSNLKIMNHLVVPRIPSTPVAPIARRPTAPRPRLPTENLQVILQVLLIID</sequence>
<feature type="compositionally biased region" description="Polar residues" evidence="1">
    <location>
        <begin position="286"/>
        <end position="314"/>
    </location>
</feature>
<evidence type="ECO:0000313" key="4">
    <source>
        <dbReference type="Proteomes" id="UP000053766"/>
    </source>
</evidence>
<keyword evidence="2" id="KW-0732">Signal</keyword>
<keyword evidence="4" id="KW-1185">Reference proteome</keyword>
<gene>
    <name evidence="3" type="ORF">DICVIV_04094</name>
</gene>
<reference evidence="4" key="2">
    <citation type="journal article" date="2016" name="Sci. Rep.">
        <title>Dictyocaulus viviparus genome, variome and transcriptome elucidate lungworm biology and support future intervention.</title>
        <authorList>
            <person name="McNulty S.N."/>
            <person name="Strube C."/>
            <person name="Rosa B.A."/>
            <person name="Martin J.C."/>
            <person name="Tyagi R."/>
            <person name="Choi Y.J."/>
            <person name="Wang Q."/>
            <person name="Hallsworth Pepin K."/>
            <person name="Zhang X."/>
            <person name="Ozersky P."/>
            <person name="Wilson R.K."/>
            <person name="Sternberg P.W."/>
            <person name="Gasser R.B."/>
            <person name="Mitreva M."/>
        </authorList>
    </citation>
    <scope>NUCLEOTIDE SEQUENCE [LARGE SCALE GENOMIC DNA]</scope>
    <source>
        <strain evidence="4">HannoverDv2000</strain>
    </source>
</reference>
<protein>
    <submittedName>
        <fullName evidence="3">Uncharacterized protein</fullName>
    </submittedName>
</protein>
<proteinExistence type="predicted"/>
<accession>A0A0D8Y146</accession>
<dbReference type="OrthoDB" id="5837912at2759"/>
<evidence type="ECO:0000313" key="3">
    <source>
        <dbReference type="EMBL" id="KJH49754.1"/>
    </source>
</evidence>
<name>A0A0D8Y146_DICVI</name>
<dbReference type="AlphaFoldDB" id="A0A0D8Y146"/>
<dbReference type="EMBL" id="KN716224">
    <property type="protein sequence ID" value="KJH49754.1"/>
    <property type="molecule type" value="Genomic_DNA"/>
</dbReference>
<dbReference type="Proteomes" id="UP000053766">
    <property type="component" value="Unassembled WGS sequence"/>
</dbReference>
<feature type="signal peptide" evidence="2">
    <location>
        <begin position="1"/>
        <end position="19"/>
    </location>
</feature>